<dbReference type="Pfam" id="PF01871">
    <property type="entry name" value="AMMECR1"/>
    <property type="match status" value="1"/>
</dbReference>
<dbReference type="InterPro" id="IPR036071">
    <property type="entry name" value="AMMECR1_dom_sf"/>
</dbReference>
<name>A0A2N5ZHE4_MUIH1</name>
<dbReference type="Proteomes" id="UP000234857">
    <property type="component" value="Unassembled WGS sequence"/>
</dbReference>
<organism evidence="2 3">
    <name type="scientific">Muiribacterium halophilum</name>
    <dbReference type="NCBI Taxonomy" id="2053465"/>
    <lineage>
        <taxon>Bacteria</taxon>
        <taxon>Candidatus Muiribacteriota</taxon>
        <taxon>Candidatus Muiribacteriia</taxon>
        <taxon>Candidatus Muiribacteriales</taxon>
        <taxon>Candidatus Muiribacteriaceae</taxon>
        <taxon>Candidatus Muiribacterium</taxon>
    </lineage>
</organism>
<dbReference type="Gene3D" id="3.30.700.20">
    <property type="entry name" value="Hypothetical protein ph0010, domain 1"/>
    <property type="match status" value="1"/>
</dbReference>
<sequence length="196" mass="23013">MLERDIKDILSTSGTLKEEQFTPDLKQKIKDMVKESIFCSLYRHTHFLNHCTEDVFKVKKGVFVTLYKDGHVRGCYGYIRPHYYLASGVSIMAKGAGESFPWIGFVNEEELKNLEVEVSIVDKVRKIESYEELEPDVDGLHVETVIKQHDFLPRMWKRYWDKKYFFSNNMVKAKLEAKDLDEKEFIALAFTTIKIK</sequence>
<dbReference type="AlphaFoldDB" id="A0A2N5ZHE4"/>
<protein>
    <recommendedName>
        <fullName evidence="1">AMMECR1 domain-containing protein</fullName>
    </recommendedName>
</protein>
<dbReference type="EMBL" id="PKTG01000072">
    <property type="protein sequence ID" value="PLX18089.1"/>
    <property type="molecule type" value="Genomic_DNA"/>
</dbReference>
<dbReference type="Gene3D" id="3.30.1490.150">
    <property type="entry name" value="Hypothetical protein ph0010, domain 2"/>
    <property type="match status" value="1"/>
</dbReference>
<dbReference type="InterPro" id="IPR027485">
    <property type="entry name" value="AMMECR1_N"/>
</dbReference>
<reference evidence="2 3" key="1">
    <citation type="submission" date="2017-11" db="EMBL/GenBank/DDBJ databases">
        <title>Genome-resolved metagenomics identifies genetic mobility, metabolic interactions, and unexpected diversity in perchlorate-reducing communities.</title>
        <authorList>
            <person name="Barnum T.P."/>
            <person name="Figueroa I.A."/>
            <person name="Carlstrom C.I."/>
            <person name="Lucas L.N."/>
            <person name="Engelbrektson A.L."/>
            <person name="Coates J.D."/>
        </authorList>
    </citation>
    <scope>NUCLEOTIDE SEQUENCE [LARGE SCALE GENOMIC DNA]</scope>
    <source>
        <strain evidence="2">BM706</strain>
    </source>
</reference>
<gene>
    <name evidence="2" type="ORF">C0601_05705</name>
</gene>
<dbReference type="PROSITE" id="PS51112">
    <property type="entry name" value="AMMECR1"/>
    <property type="match status" value="1"/>
</dbReference>
<accession>A0A2N5ZHE4</accession>
<comment type="caution">
    <text evidence="2">The sequence shown here is derived from an EMBL/GenBank/DDBJ whole genome shotgun (WGS) entry which is preliminary data.</text>
</comment>
<proteinExistence type="predicted"/>
<evidence type="ECO:0000259" key="1">
    <source>
        <dbReference type="PROSITE" id="PS51112"/>
    </source>
</evidence>
<evidence type="ECO:0000313" key="3">
    <source>
        <dbReference type="Proteomes" id="UP000234857"/>
    </source>
</evidence>
<dbReference type="SUPFAM" id="SSF143447">
    <property type="entry name" value="AMMECR1-like"/>
    <property type="match status" value="1"/>
</dbReference>
<evidence type="ECO:0000313" key="2">
    <source>
        <dbReference type="EMBL" id="PLX18089.1"/>
    </source>
</evidence>
<dbReference type="InterPro" id="IPR002733">
    <property type="entry name" value="AMMECR1_domain"/>
</dbReference>
<feature type="domain" description="AMMECR1" evidence="1">
    <location>
        <begin position="24"/>
        <end position="196"/>
    </location>
</feature>